<dbReference type="Gramene" id="PAN36006">
    <property type="protein sequence ID" value="PAN36006"/>
    <property type="gene ID" value="PAHAL_6G250300"/>
</dbReference>
<gene>
    <name evidence="3" type="ORF">PAHAL_6G250300</name>
</gene>
<proteinExistence type="predicted"/>
<organism evidence="3">
    <name type="scientific">Panicum hallii</name>
    <dbReference type="NCBI Taxonomy" id="206008"/>
    <lineage>
        <taxon>Eukaryota</taxon>
        <taxon>Viridiplantae</taxon>
        <taxon>Streptophyta</taxon>
        <taxon>Embryophyta</taxon>
        <taxon>Tracheophyta</taxon>
        <taxon>Spermatophyta</taxon>
        <taxon>Magnoliopsida</taxon>
        <taxon>Liliopsida</taxon>
        <taxon>Poales</taxon>
        <taxon>Poaceae</taxon>
        <taxon>PACMAD clade</taxon>
        <taxon>Panicoideae</taxon>
        <taxon>Panicodae</taxon>
        <taxon>Paniceae</taxon>
        <taxon>Panicinae</taxon>
        <taxon>Panicum</taxon>
        <taxon>Panicum sect. Panicum</taxon>
    </lineage>
</organism>
<reference evidence="3" key="1">
    <citation type="submission" date="2018-04" db="EMBL/GenBank/DDBJ databases">
        <title>WGS assembly of Panicum hallii.</title>
        <authorList>
            <person name="Lovell J."/>
            <person name="Jenkins J."/>
            <person name="Lowry D."/>
            <person name="Mamidi S."/>
            <person name="Sreedasyam A."/>
            <person name="Weng X."/>
            <person name="Barry K."/>
            <person name="Bonette J."/>
            <person name="Campitelli B."/>
            <person name="Daum C."/>
            <person name="Gordon S."/>
            <person name="Gould B."/>
            <person name="Lipzen A."/>
            <person name="Macqueen A."/>
            <person name="Palacio-Mejia J."/>
            <person name="Plott C."/>
            <person name="Shakirov E."/>
            <person name="Shu S."/>
            <person name="Yoshinaga Y."/>
            <person name="Zane M."/>
            <person name="Rokhsar D."/>
            <person name="Grimwood J."/>
            <person name="Schmutz J."/>
            <person name="Juenger T."/>
        </authorList>
    </citation>
    <scope>NUCLEOTIDE SEQUENCE [LARGE SCALE GENOMIC DNA]</scope>
    <source>
        <strain evidence="3">FIL2</strain>
    </source>
</reference>
<sequence>MRSMDSVASGPVESSAESRAPAAEAAAEEEAVPKSSPAAAATKGRGLRRWRRIRRGQEQRREGYASAAAAVGGGGAGDEDSAQLHKRRLPLPAGGPKGKHEAPVAEAESSTASVESRFVPPGKLDPGLGLLVAPAGFSVGVGGAESDNSEDRSSKSSTAASAPRVLPRHEHALLFQRERDRLSRSRAPAASLHGRNPRADRPRVVYGAAVSTEADNSRSSVESDLRSSNALKLKARQSGAGVNGVHKVFSDYCELSDEGRPSEEVRSIGYCKDNGSSVVGRSVQINVDSGNGVEDTFDEASVGKGQNGRMHSGADHYNESTLLLLQRTQEALENEIEKIMAIGKEPTADFDVHDDEWSGSVHLEEPFEEVNERIKHLESRLVEASALIKEKASRIHELEATTIENTDLMSQSELDQLYQEKMEAEIQCTILTRAYQASVTLAEDQMALYKAQKSLSEEYKQLGLKLRHTENRATVLEEMAEKLQVQCKELSSSSEVLQLQSQASRVSIFCFVQFLLLCFAIGTYLMRLSTSSTEVVPT</sequence>
<dbReference type="Proteomes" id="UP000243499">
    <property type="component" value="Chromosome 6"/>
</dbReference>
<feature type="region of interest" description="Disordered" evidence="2">
    <location>
        <begin position="142"/>
        <end position="203"/>
    </location>
</feature>
<dbReference type="InterPro" id="IPR044696">
    <property type="entry name" value="WIP1/2/3"/>
</dbReference>
<feature type="compositionally biased region" description="Low complexity" evidence="2">
    <location>
        <begin position="104"/>
        <end position="120"/>
    </location>
</feature>
<feature type="compositionally biased region" description="Basic and acidic residues" evidence="2">
    <location>
        <begin position="167"/>
        <end position="183"/>
    </location>
</feature>
<evidence type="ECO:0008006" key="4">
    <source>
        <dbReference type="Google" id="ProtNLM"/>
    </source>
</evidence>
<name>A0A2S3I3L2_9POAL</name>
<accession>A0A2S3I3L2</accession>
<dbReference type="PANTHER" id="PTHR34562">
    <property type="entry name" value="WPP DOMAIN-INTERACTING PROTEIN 2"/>
    <property type="match status" value="1"/>
</dbReference>
<feature type="compositionally biased region" description="Basic residues" evidence="2">
    <location>
        <begin position="45"/>
        <end position="54"/>
    </location>
</feature>
<protein>
    <recommendedName>
        <fullName evidence="4">WPP domain-containing protein</fullName>
    </recommendedName>
</protein>
<dbReference type="PANTHER" id="PTHR34562:SF13">
    <property type="entry name" value="OS08G0497900 PROTEIN"/>
    <property type="match status" value="1"/>
</dbReference>
<evidence type="ECO:0000256" key="2">
    <source>
        <dbReference type="SAM" id="MobiDB-lite"/>
    </source>
</evidence>
<feature type="region of interest" description="Disordered" evidence="2">
    <location>
        <begin position="1"/>
        <end position="120"/>
    </location>
</feature>
<keyword evidence="1" id="KW-0175">Coiled coil</keyword>
<dbReference type="AlphaFoldDB" id="A0A2S3I3L2"/>
<feature type="coiled-coil region" evidence="1">
    <location>
        <begin position="322"/>
        <end position="493"/>
    </location>
</feature>
<feature type="compositionally biased region" description="Low complexity" evidence="2">
    <location>
        <begin position="11"/>
        <end position="25"/>
    </location>
</feature>
<evidence type="ECO:0000256" key="1">
    <source>
        <dbReference type="SAM" id="Coils"/>
    </source>
</evidence>
<dbReference type="EMBL" id="CM008051">
    <property type="protein sequence ID" value="PAN36006.1"/>
    <property type="molecule type" value="Genomic_DNA"/>
</dbReference>
<evidence type="ECO:0000313" key="3">
    <source>
        <dbReference type="EMBL" id="PAN36006.1"/>
    </source>
</evidence>